<reference evidence="3 4" key="1">
    <citation type="submission" date="2024-09" db="EMBL/GenBank/DDBJ databases">
        <authorList>
            <person name="Sun Q."/>
            <person name="Mori K."/>
        </authorList>
    </citation>
    <scope>NUCLEOTIDE SEQUENCE [LARGE SCALE GENOMIC DNA]</scope>
    <source>
        <strain evidence="3 4">JCM 6917</strain>
    </source>
</reference>
<dbReference type="EMBL" id="JBHMCY010000018">
    <property type="protein sequence ID" value="MFB9463464.1"/>
    <property type="molecule type" value="Genomic_DNA"/>
</dbReference>
<keyword evidence="4" id="KW-1185">Reference proteome</keyword>
<dbReference type="InterPro" id="IPR013830">
    <property type="entry name" value="SGNH_hydro"/>
</dbReference>
<dbReference type="RefSeq" id="WP_381345638.1">
    <property type="nucleotide sequence ID" value="NZ_JBHMCY010000018.1"/>
</dbReference>
<evidence type="ECO:0000313" key="3">
    <source>
        <dbReference type="EMBL" id="MFB9463464.1"/>
    </source>
</evidence>
<dbReference type="PANTHER" id="PTHR43784:SF2">
    <property type="entry name" value="GDSL-LIKE LIPASE_ACYLHYDROLASE, PUTATIVE (AFU_ORTHOLOGUE AFUA_2G00820)-RELATED"/>
    <property type="match status" value="1"/>
</dbReference>
<dbReference type="PANTHER" id="PTHR43784">
    <property type="entry name" value="GDSL-LIKE LIPASE/ACYLHYDROLASE, PUTATIVE (AFU_ORTHOLOGUE AFUA_2G00820)-RELATED"/>
    <property type="match status" value="1"/>
</dbReference>
<feature type="region of interest" description="Disordered" evidence="1">
    <location>
        <begin position="336"/>
        <end position="356"/>
    </location>
</feature>
<feature type="domain" description="SGNH hydrolase-type esterase" evidence="2">
    <location>
        <begin position="175"/>
        <end position="358"/>
    </location>
</feature>
<dbReference type="InterPro" id="IPR053140">
    <property type="entry name" value="GDSL_Rv0518-like"/>
</dbReference>
<dbReference type="Pfam" id="PF13472">
    <property type="entry name" value="Lipase_GDSL_2"/>
    <property type="match status" value="1"/>
</dbReference>
<dbReference type="InterPro" id="IPR036514">
    <property type="entry name" value="SGNH_hydro_sf"/>
</dbReference>
<dbReference type="Gene3D" id="3.40.50.1110">
    <property type="entry name" value="SGNH hydrolase"/>
    <property type="match status" value="1"/>
</dbReference>
<organism evidence="3 4">
    <name type="scientific">Streptomyces cinereospinus</name>
    <dbReference type="NCBI Taxonomy" id="285561"/>
    <lineage>
        <taxon>Bacteria</taxon>
        <taxon>Bacillati</taxon>
        <taxon>Actinomycetota</taxon>
        <taxon>Actinomycetes</taxon>
        <taxon>Kitasatosporales</taxon>
        <taxon>Streptomycetaceae</taxon>
        <taxon>Streptomyces</taxon>
    </lineage>
</organism>
<accession>A0ABV5N0T2</accession>
<evidence type="ECO:0000259" key="2">
    <source>
        <dbReference type="Pfam" id="PF13472"/>
    </source>
</evidence>
<dbReference type="SUPFAM" id="SSF52266">
    <property type="entry name" value="SGNH hydrolase"/>
    <property type="match status" value="1"/>
</dbReference>
<protein>
    <submittedName>
        <fullName evidence="3">GDSL-type esterase/lipase family protein</fullName>
    </submittedName>
</protein>
<name>A0ABV5N0T2_9ACTN</name>
<gene>
    <name evidence="3" type="ORF">ACFF45_12285</name>
</gene>
<dbReference type="Proteomes" id="UP001589709">
    <property type="component" value="Unassembled WGS sequence"/>
</dbReference>
<comment type="caution">
    <text evidence="3">The sequence shown here is derived from an EMBL/GenBank/DDBJ whole genome shotgun (WGS) entry which is preliminary data.</text>
</comment>
<sequence length="377" mass="39985">MDQWNAGWVQSVSDIRAYGSATTDVTLRVRVRSAVGGDRTRVELSNRFGDAPLVVGALSLSVAGRSVSARFAGHTGTTIPAGRTQWTDPVALRLSRGSEVTVDLYLPAATAHTTGNFSRMPVEISQPGDHTGSPDFRPVPTPTIPAPDGSRLPVPLPFISGLEGFGPAPQALVVCLGDSITAGGWPEEVQELLADRLEVVMLNRGIAGNRLRSDPDASIASYGPSGLTRFEYDVLATAGASEVVIALGTNDLGLPGATAPLSDLPSAEQMIETYQSLADRAAAAGLRVTIATITPFWQAEGYDESREAIRQTVNDWIRSSAPHFVDFDQALRSTQDPRRLGPEYDSGDHLHPNSDGDERLAQAMAAHLAMRHGVSAG</sequence>
<evidence type="ECO:0000256" key="1">
    <source>
        <dbReference type="SAM" id="MobiDB-lite"/>
    </source>
</evidence>
<proteinExistence type="predicted"/>
<evidence type="ECO:0000313" key="4">
    <source>
        <dbReference type="Proteomes" id="UP001589709"/>
    </source>
</evidence>